<proteinExistence type="predicted"/>
<dbReference type="Pfam" id="PF25683">
    <property type="entry name" value="URGCP_GTPase"/>
    <property type="match status" value="1"/>
</dbReference>
<dbReference type="AlphaFoldDB" id="A0A817AA11"/>
<dbReference type="GO" id="GO:0005525">
    <property type="term" value="F:GTP binding"/>
    <property type="evidence" value="ECO:0007669"/>
    <property type="project" value="InterPro"/>
</dbReference>
<dbReference type="PANTHER" id="PTHR22796">
    <property type="entry name" value="URG4-RELATED"/>
    <property type="match status" value="1"/>
</dbReference>
<dbReference type="Proteomes" id="UP000663887">
    <property type="component" value="Unassembled WGS sequence"/>
</dbReference>
<dbReference type="EMBL" id="CAJNRG010017786">
    <property type="protein sequence ID" value="CAF2239059.1"/>
    <property type="molecule type" value="Genomic_DNA"/>
</dbReference>
<name>A0A817AA11_9BILA</name>
<dbReference type="PANTHER" id="PTHR22796:SF1">
    <property type="entry name" value="VWFA DOMAIN-CONTAINING PROTEIN"/>
    <property type="match status" value="1"/>
</dbReference>
<comment type="caution">
    <text evidence="3">The sequence shown here is derived from an EMBL/GenBank/DDBJ whole genome shotgun (WGS) entry which is preliminary data.</text>
</comment>
<feature type="coiled-coil region" evidence="1">
    <location>
        <begin position="361"/>
        <end position="411"/>
    </location>
</feature>
<dbReference type="InterPro" id="IPR027417">
    <property type="entry name" value="P-loop_NTPase"/>
</dbReference>
<protein>
    <recommendedName>
        <fullName evidence="2">VLIG-type G domain-containing protein</fullName>
    </recommendedName>
</protein>
<organism evidence="3 4">
    <name type="scientific">Rotaria magnacalcarata</name>
    <dbReference type="NCBI Taxonomy" id="392030"/>
    <lineage>
        <taxon>Eukaryota</taxon>
        <taxon>Metazoa</taxon>
        <taxon>Spiralia</taxon>
        <taxon>Gnathifera</taxon>
        <taxon>Rotifera</taxon>
        <taxon>Eurotatoria</taxon>
        <taxon>Bdelloidea</taxon>
        <taxon>Philodinida</taxon>
        <taxon>Philodinidae</taxon>
        <taxon>Rotaria</taxon>
    </lineage>
</organism>
<keyword evidence="1" id="KW-0175">Coiled coil</keyword>
<feature type="domain" description="VLIG-type G" evidence="2">
    <location>
        <begin position="491"/>
        <end position="596"/>
    </location>
</feature>
<sequence>MASRDMLVGCAMGGISIVDDFNSGPSYFIDIPCDFSDVAANDRSHSIGKSTLLNKIFHTQFITNKVGKINGGIDVIFSTPEFSCGFTIFDVHHHAYQQQKFLQIFCSMLPIKNCWILLQTTSIDETNTIFKMLQSLNFESHQIICIIRDCRRATEEQEEKLRQNEVQHILSVCKIEHGNPQFNSNLVNLREKLFALIGIGEKSAKSPNDTSLRNEDYNVYIEIENKLCQQQYDDISIDIQDKETRDFSLHIDLLLRDIDKNNTNLQSLLFKHIDANNNIQNQRQQKAKLIGMDTEQKAIQLSKIDEKMIELSRRKASTVTSDLIQEYNKLFIKQKFDLIIEMDRRVCAWQSPILSPLFKERNNILNELKNCQKTIQELKAKDNQSAKLEEAERLMNELERRKKENSTLIDQRTINKDFFKRELLSIYGDDDFLKHQSTRNKLFNKDLYISSFVGYIRKGNEIEIIDGDNNEFNTKIVADIFRGLQAIVSEDEEPFVVSVIGPQSTGKSTLLNMLFGSNFQMSAGRCTKGLYASLFKTDYPNAKRLIPCKYFLPRNASETRSICVRNVQKRTRLNASPVKQTKRFDAALRLNAFSRI</sequence>
<evidence type="ECO:0000256" key="1">
    <source>
        <dbReference type="SAM" id="Coils"/>
    </source>
</evidence>
<dbReference type="InterPro" id="IPR030383">
    <property type="entry name" value="G_VLIG_dom"/>
</dbReference>
<dbReference type="SUPFAM" id="SSF52540">
    <property type="entry name" value="P-loop containing nucleoside triphosphate hydrolases"/>
    <property type="match status" value="1"/>
</dbReference>
<accession>A0A817AA11</accession>
<evidence type="ECO:0000259" key="2">
    <source>
        <dbReference type="PROSITE" id="PS51717"/>
    </source>
</evidence>
<reference evidence="3" key="1">
    <citation type="submission" date="2021-02" db="EMBL/GenBank/DDBJ databases">
        <authorList>
            <person name="Nowell W R."/>
        </authorList>
    </citation>
    <scope>NUCLEOTIDE SEQUENCE</scope>
</reference>
<gene>
    <name evidence="3" type="ORF">XDN619_LOCUS34723</name>
</gene>
<dbReference type="PROSITE" id="PS51717">
    <property type="entry name" value="G_VLIG"/>
    <property type="match status" value="1"/>
</dbReference>
<evidence type="ECO:0000313" key="4">
    <source>
        <dbReference type="Proteomes" id="UP000663887"/>
    </source>
</evidence>
<evidence type="ECO:0000313" key="3">
    <source>
        <dbReference type="EMBL" id="CAF2239059.1"/>
    </source>
</evidence>
<dbReference type="Gene3D" id="3.40.50.300">
    <property type="entry name" value="P-loop containing nucleotide triphosphate hydrolases"/>
    <property type="match status" value="1"/>
</dbReference>